<dbReference type="STRING" id="1629334.Cva_01619"/>
<dbReference type="Proteomes" id="UP000036771">
    <property type="component" value="Unassembled WGS sequence"/>
</dbReference>
<protein>
    <submittedName>
        <fullName evidence="1">Uncharacterized protein</fullName>
    </submittedName>
</protein>
<comment type="caution">
    <text evidence="1">The sequence shown here is derived from an EMBL/GenBank/DDBJ whole genome shotgun (WGS) entry which is preliminary data.</text>
</comment>
<gene>
    <name evidence="1" type="ORF">Cva_01619</name>
</gene>
<sequence>MARKKLNSSPGIAAQEDGGQKALSDRDLLDILEQRFASRLTITTNILKEAHLQKPLTGKDLSPVLPTLNRVFLAKILLRIIALGEAEEGADRETLSTLWYTANQLMDQLMGTLSSSSPVSHVAQKIERLHRHIARKEKHIAGQIGQAQQQIHKAHARIMPRSSPQAPAVSG</sequence>
<evidence type="ECO:0000313" key="2">
    <source>
        <dbReference type="Proteomes" id="UP000036771"/>
    </source>
</evidence>
<proteinExistence type="predicted"/>
<keyword evidence="2" id="KW-1185">Reference proteome</keyword>
<reference evidence="1 2" key="1">
    <citation type="submission" date="2015-03" db="EMBL/GenBank/DDBJ databases">
        <title>Caedibacter varicaedens, whole genome shotgun sequence.</title>
        <authorList>
            <person name="Suzuki H."/>
            <person name="Dapper A.L."/>
            <person name="Gibson A.K."/>
            <person name="Jackson C."/>
            <person name="Lee H."/>
            <person name="Pejaver V.R."/>
            <person name="Doak T."/>
            <person name="Lynch M."/>
        </authorList>
    </citation>
    <scope>NUCLEOTIDE SEQUENCE [LARGE SCALE GENOMIC DNA]</scope>
</reference>
<dbReference type="AlphaFoldDB" id="A0A0K8MGG5"/>
<organism evidence="1 2">
    <name type="scientific">Caedimonas varicaedens</name>
    <dbReference type="NCBI Taxonomy" id="1629334"/>
    <lineage>
        <taxon>Bacteria</taxon>
        <taxon>Pseudomonadati</taxon>
        <taxon>Pseudomonadota</taxon>
        <taxon>Alphaproteobacteria</taxon>
        <taxon>Holosporales</taxon>
        <taxon>Caedimonadaceae</taxon>
        <taxon>Caedimonas</taxon>
    </lineage>
</organism>
<name>A0A0K8MGG5_9PROT</name>
<accession>A0A0K8MGG5</accession>
<dbReference type="EMBL" id="BBVC01000105">
    <property type="protein sequence ID" value="GAO98949.1"/>
    <property type="molecule type" value="Genomic_DNA"/>
</dbReference>
<evidence type="ECO:0000313" key="1">
    <source>
        <dbReference type="EMBL" id="GAO98949.1"/>
    </source>
</evidence>